<sequence>ETQKESCEKTLKRSSKGTPLVTKPQLSALPPSSLSHAGVINLHKQVSRQDLQEQDDHVAMTTNQKISGLPEMQHLFDSHAI</sequence>
<reference evidence="2" key="1">
    <citation type="submission" date="2016-05" db="EMBL/GenBank/DDBJ databases">
        <authorList>
            <person name="Lavstsen T."/>
            <person name="Jespersen J.S."/>
        </authorList>
    </citation>
    <scope>NUCLEOTIDE SEQUENCE</scope>
    <source>
        <tissue evidence="2">Brain</tissue>
    </source>
</reference>
<dbReference type="AlphaFoldDB" id="A0A1A8A8R0"/>
<accession>A0A1A8A8R0</accession>
<dbReference type="EMBL" id="HADY01012416">
    <property type="protein sequence ID" value="SBP50901.1"/>
    <property type="molecule type" value="Transcribed_RNA"/>
</dbReference>
<name>A0A1A8A8R0_NOTFU</name>
<organism evidence="2">
    <name type="scientific">Nothobranchius furzeri</name>
    <name type="common">Turquoise killifish</name>
    <dbReference type="NCBI Taxonomy" id="105023"/>
    <lineage>
        <taxon>Eukaryota</taxon>
        <taxon>Metazoa</taxon>
        <taxon>Chordata</taxon>
        <taxon>Craniata</taxon>
        <taxon>Vertebrata</taxon>
        <taxon>Euteleostomi</taxon>
        <taxon>Actinopterygii</taxon>
        <taxon>Neopterygii</taxon>
        <taxon>Teleostei</taxon>
        <taxon>Neoteleostei</taxon>
        <taxon>Acanthomorphata</taxon>
        <taxon>Ovalentaria</taxon>
        <taxon>Atherinomorphae</taxon>
        <taxon>Cyprinodontiformes</taxon>
        <taxon>Nothobranchiidae</taxon>
        <taxon>Nothobranchius</taxon>
    </lineage>
</organism>
<evidence type="ECO:0000256" key="1">
    <source>
        <dbReference type="SAM" id="MobiDB-lite"/>
    </source>
</evidence>
<proteinExistence type="predicted"/>
<protein>
    <submittedName>
        <fullName evidence="2">Uncharacterized protein</fullName>
    </submittedName>
</protein>
<reference evidence="2" key="2">
    <citation type="submission" date="2016-06" db="EMBL/GenBank/DDBJ databases">
        <title>The genome of a short-lived fish provides insights into sex chromosome evolution and the genetic control of aging.</title>
        <authorList>
            <person name="Reichwald K."/>
            <person name="Felder M."/>
            <person name="Petzold A."/>
            <person name="Koch P."/>
            <person name="Groth M."/>
            <person name="Platzer M."/>
        </authorList>
    </citation>
    <scope>NUCLEOTIDE SEQUENCE</scope>
    <source>
        <tissue evidence="2">Brain</tissue>
    </source>
</reference>
<feature type="non-terminal residue" evidence="2">
    <location>
        <position position="1"/>
    </location>
</feature>
<feature type="region of interest" description="Disordered" evidence="1">
    <location>
        <begin position="1"/>
        <end position="30"/>
    </location>
</feature>
<evidence type="ECO:0000313" key="2">
    <source>
        <dbReference type="EMBL" id="SBP50901.1"/>
    </source>
</evidence>
<gene>
    <name evidence="2" type="primary">Nfu_g_1_015746</name>
</gene>
<feature type="compositionally biased region" description="Basic and acidic residues" evidence="1">
    <location>
        <begin position="1"/>
        <end position="11"/>
    </location>
</feature>